<proteinExistence type="inferred from homology"/>
<evidence type="ECO:0000313" key="4">
    <source>
        <dbReference type="Proteomes" id="UP000295244"/>
    </source>
</evidence>
<dbReference type="Pfam" id="PF00582">
    <property type="entry name" value="Usp"/>
    <property type="match status" value="2"/>
</dbReference>
<protein>
    <submittedName>
        <fullName evidence="3">Universal stress protein</fullName>
    </submittedName>
</protein>
<feature type="domain" description="UspA" evidence="2">
    <location>
        <begin position="149"/>
        <end position="290"/>
    </location>
</feature>
<dbReference type="InterPro" id="IPR006015">
    <property type="entry name" value="Universal_stress_UspA"/>
</dbReference>
<dbReference type="AlphaFoldDB" id="A0A4V2NW65"/>
<dbReference type="PRINTS" id="PR01438">
    <property type="entry name" value="UNVRSLSTRESS"/>
</dbReference>
<dbReference type="SUPFAM" id="SSF52402">
    <property type="entry name" value="Adenine nucleotide alpha hydrolases-like"/>
    <property type="match status" value="2"/>
</dbReference>
<reference evidence="3 4" key="1">
    <citation type="submission" date="2019-03" db="EMBL/GenBank/DDBJ databases">
        <title>Whole genome sequence of a novel Rubrobacter taiwanensis strain, isolated from Yellowstone National Park.</title>
        <authorList>
            <person name="Freed S."/>
            <person name="Ramaley R.F."/>
            <person name="Kyndt J.A."/>
        </authorList>
    </citation>
    <scope>NUCLEOTIDE SEQUENCE [LARGE SCALE GENOMIC DNA]</scope>
    <source>
        <strain evidence="3 4">Yellowstone</strain>
    </source>
</reference>
<comment type="similarity">
    <text evidence="1">Belongs to the universal stress protein A family.</text>
</comment>
<dbReference type="InterPro" id="IPR006016">
    <property type="entry name" value="UspA"/>
</dbReference>
<sequence>MSEAPLGEILLSTDGSEDAALAARAAVDLCGRLGAGLHVVHVWHDIPSPHARGFIRRELERQGREVLEAEVRRVEELGGKVAGAHLREGRSVETVLKLAEELRADLIVVGSRGLGTLKRLALDSVSEGIAHRAACPVLVLRDGEAWPPQRVVAGDDGSHEARSAVELAARFAETFGAELILVRSHPALSLPARSDRDLTERREEELLRDAGTALEERSAELSKGGRELRIRVRPFVGDAATSIIRTAEEGPGCALIAVGARGPGTIDRGRLGSVSTKVLRAARCPVLVVPGG</sequence>
<dbReference type="PANTHER" id="PTHR46268:SF6">
    <property type="entry name" value="UNIVERSAL STRESS PROTEIN UP12"/>
    <property type="match status" value="1"/>
</dbReference>
<dbReference type="EMBL" id="SKBU01000018">
    <property type="protein sequence ID" value="TCJ16162.1"/>
    <property type="molecule type" value="Genomic_DNA"/>
</dbReference>
<dbReference type="PANTHER" id="PTHR46268">
    <property type="entry name" value="STRESS RESPONSE PROTEIN NHAX"/>
    <property type="match status" value="1"/>
</dbReference>
<dbReference type="OrthoDB" id="6368426at2"/>
<name>A0A4V2NW65_9ACTN</name>
<evidence type="ECO:0000313" key="3">
    <source>
        <dbReference type="EMBL" id="TCJ16162.1"/>
    </source>
</evidence>
<dbReference type="InterPro" id="IPR014729">
    <property type="entry name" value="Rossmann-like_a/b/a_fold"/>
</dbReference>
<dbReference type="Proteomes" id="UP000295244">
    <property type="component" value="Unassembled WGS sequence"/>
</dbReference>
<organism evidence="3 4">
    <name type="scientific">Rubrobacter taiwanensis</name>
    <dbReference type="NCBI Taxonomy" id="185139"/>
    <lineage>
        <taxon>Bacteria</taxon>
        <taxon>Bacillati</taxon>
        <taxon>Actinomycetota</taxon>
        <taxon>Rubrobacteria</taxon>
        <taxon>Rubrobacterales</taxon>
        <taxon>Rubrobacteraceae</taxon>
        <taxon>Rubrobacter</taxon>
    </lineage>
</organism>
<keyword evidence="4" id="KW-1185">Reference proteome</keyword>
<dbReference type="Gene3D" id="3.40.50.620">
    <property type="entry name" value="HUPs"/>
    <property type="match status" value="2"/>
</dbReference>
<dbReference type="CDD" id="cd00293">
    <property type="entry name" value="USP-like"/>
    <property type="match status" value="2"/>
</dbReference>
<evidence type="ECO:0000259" key="2">
    <source>
        <dbReference type="Pfam" id="PF00582"/>
    </source>
</evidence>
<comment type="caution">
    <text evidence="3">The sequence shown here is derived from an EMBL/GenBank/DDBJ whole genome shotgun (WGS) entry which is preliminary data.</text>
</comment>
<evidence type="ECO:0000256" key="1">
    <source>
        <dbReference type="ARBA" id="ARBA00008791"/>
    </source>
</evidence>
<feature type="domain" description="UspA" evidence="2">
    <location>
        <begin position="9"/>
        <end position="141"/>
    </location>
</feature>
<accession>A0A4V2NW65</accession>
<gene>
    <name evidence="3" type="ORF">E0L93_10840</name>
</gene>
<dbReference type="RefSeq" id="WP_132691789.1">
    <property type="nucleotide sequence ID" value="NZ_SKBU01000018.1"/>
</dbReference>